<keyword evidence="4 8" id="KW-0863">Zinc-finger</keyword>
<dbReference type="GO" id="GO:0016020">
    <property type="term" value="C:membrane"/>
    <property type="evidence" value="ECO:0007669"/>
    <property type="project" value="UniProtKB-SubCell"/>
</dbReference>
<protein>
    <recommendedName>
        <fullName evidence="10">RING-type domain-containing protein</fullName>
    </recommendedName>
</protein>
<comment type="caution">
    <text evidence="11">The sequence shown here is derived from an EMBL/GenBank/DDBJ whole genome shotgun (WGS) entry which is preliminary data.</text>
</comment>
<dbReference type="Pfam" id="PF13639">
    <property type="entry name" value="zf-RING_2"/>
    <property type="match status" value="1"/>
</dbReference>
<accession>A0A8S1KYR1</accession>
<dbReference type="Proteomes" id="UP000692954">
    <property type="component" value="Unassembled WGS sequence"/>
</dbReference>
<dbReference type="AlphaFoldDB" id="A0A8S1KYR1"/>
<evidence type="ECO:0000256" key="1">
    <source>
        <dbReference type="ARBA" id="ARBA00004370"/>
    </source>
</evidence>
<evidence type="ECO:0000256" key="6">
    <source>
        <dbReference type="ARBA" id="ARBA00022989"/>
    </source>
</evidence>
<reference evidence="11" key="1">
    <citation type="submission" date="2021-01" db="EMBL/GenBank/DDBJ databases">
        <authorList>
            <consortium name="Genoscope - CEA"/>
            <person name="William W."/>
        </authorList>
    </citation>
    <scope>NUCLEOTIDE SEQUENCE</scope>
</reference>
<dbReference type="PROSITE" id="PS01186">
    <property type="entry name" value="EGF_2"/>
    <property type="match status" value="1"/>
</dbReference>
<feature type="domain" description="RING-type" evidence="10">
    <location>
        <begin position="355"/>
        <end position="396"/>
    </location>
</feature>
<evidence type="ECO:0000256" key="5">
    <source>
        <dbReference type="ARBA" id="ARBA00022833"/>
    </source>
</evidence>
<keyword evidence="3" id="KW-0479">Metal-binding</keyword>
<dbReference type="EMBL" id="CAJJDN010000014">
    <property type="protein sequence ID" value="CAD8060047.1"/>
    <property type="molecule type" value="Genomic_DNA"/>
</dbReference>
<evidence type="ECO:0000259" key="10">
    <source>
        <dbReference type="PROSITE" id="PS50089"/>
    </source>
</evidence>
<dbReference type="GO" id="GO:0008270">
    <property type="term" value="F:zinc ion binding"/>
    <property type="evidence" value="ECO:0007669"/>
    <property type="project" value="UniProtKB-KW"/>
</dbReference>
<evidence type="ECO:0000256" key="3">
    <source>
        <dbReference type="ARBA" id="ARBA00022723"/>
    </source>
</evidence>
<dbReference type="PANTHER" id="PTHR46539">
    <property type="entry name" value="E3 UBIQUITIN-PROTEIN LIGASE ATL42"/>
    <property type="match status" value="1"/>
</dbReference>
<dbReference type="PROSITE" id="PS50089">
    <property type="entry name" value="ZF_RING_2"/>
    <property type="match status" value="1"/>
</dbReference>
<evidence type="ECO:0000256" key="4">
    <source>
        <dbReference type="ARBA" id="ARBA00022771"/>
    </source>
</evidence>
<sequence>MISIIFTLIQTIFADILYSNSFNSSVGIQSFPLDQYCTSLSQENKLRVMLTQLSNQSSIMAICQTNFNDIEKFKTLFEHDNYHDYNCLVDYNAYILGNQTQYFILSQQKVPTLVSQYHNLFSIENNSCVAIIYSKFNSSLILTIDRIGIDDCIVNCKNQGVCIKGFCQCPLGYLGFDCDIISSNIQYNSYFHGLQIFYLDLITLQTNDYKLILNSELHFTIICYANSTHLLITSNQNNTIYINEQSIFKCKEDTEKLRLFTQLKYYSQFVIITNTTTGVKLAKFQDQYYSTLLLTIILASILGLIVLFMAITYLLKIYKAKQIIQNKQQFEDVMPALQFISVTDRLPQSKAETTCSICLETFKSNSLVRMTYCEHIFHLRCLEQWMKKNKVCPLCRSALDTQTIQKKKKFEPQIFKGNSGSGTNLQQSTPFQKHECSLHSIDGSLSYHSPVIKQLPINQPKKFEQK</sequence>
<dbReference type="SMART" id="SM00184">
    <property type="entry name" value="RING"/>
    <property type="match status" value="1"/>
</dbReference>
<dbReference type="OrthoDB" id="291601at2759"/>
<dbReference type="PANTHER" id="PTHR46539:SF1">
    <property type="entry name" value="E3 UBIQUITIN-PROTEIN LIGASE ATL42"/>
    <property type="match status" value="1"/>
</dbReference>
<keyword evidence="2 9" id="KW-0812">Transmembrane</keyword>
<dbReference type="CDD" id="cd00054">
    <property type="entry name" value="EGF_CA"/>
    <property type="match status" value="1"/>
</dbReference>
<evidence type="ECO:0000256" key="9">
    <source>
        <dbReference type="SAM" id="Phobius"/>
    </source>
</evidence>
<keyword evidence="12" id="KW-1185">Reference proteome</keyword>
<proteinExistence type="predicted"/>
<evidence type="ECO:0000313" key="11">
    <source>
        <dbReference type="EMBL" id="CAD8060047.1"/>
    </source>
</evidence>
<dbReference type="PROSITE" id="PS00022">
    <property type="entry name" value="EGF_1"/>
    <property type="match status" value="1"/>
</dbReference>
<evidence type="ECO:0000256" key="7">
    <source>
        <dbReference type="ARBA" id="ARBA00023136"/>
    </source>
</evidence>
<name>A0A8S1KYR1_9CILI</name>
<dbReference type="InterPro" id="IPR000742">
    <property type="entry name" value="EGF"/>
</dbReference>
<comment type="subcellular location">
    <subcellularLocation>
        <location evidence="1">Membrane</location>
    </subcellularLocation>
</comment>
<evidence type="ECO:0000313" key="12">
    <source>
        <dbReference type="Proteomes" id="UP000692954"/>
    </source>
</evidence>
<keyword evidence="7 9" id="KW-0472">Membrane</keyword>
<evidence type="ECO:0000256" key="8">
    <source>
        <dbReference type="PROSITE-ProRule" id="PRU00175"/>
    </source>
</evidence>
<gene>
    <name evidence="11" type="ORF">PSON_ATCC_30995.1.T0140049</name>
</gene>
<keyword evidence="5" id="KW-0862">Zinc</keyword>
<organism evidence="11 12">
    <name type="scientific">Paramecium sonneborni</name>
    <dbReference type="NCBI Taxonomy" id="65129"/>
    <lineage>
        <taxon>Eukaryota</taxon>
        <taxon>Sar</taxon>
        <taxon>Alveolata</taxon>
        <taxon>Ciliophora</taxon>
        <taxon>Intramacronucleata</taxon>
        <taxon>Oligohymenophorea</taxon>
        <taxon>Peniculida</taxon>
        <taxon>Parameciidae</taxon>
        <taxon>Paramecium</taxon>
    </lineage>
</organism>
<evidence type="ECO:0000256" key="2">
    <source>
        <dbReference type="ARBA" id="ARBA00022692"/>
    </source>
</evidence>
<dbReference type="InterPro" id="IPR001841">
    <property type="entry name" value="Znf_RING"/>
</dbReference>
<keyword evidence="6 9" id="KW-1133">Transmembrane helix</keyword>
<feature type="transmembrane region" description="Helical" evidence="9">
    <location>
        <begin position="288"/>
        <end position="315"/>
    </location>
</feature>